<dbReference type="EMBL" id="MWQY01000008">
    <property type="protein sequence ID" value="ORC35660.1"/>
    <property type="molecule type" value="Genomic_DNA"/>
</dbReference>
<evidence type="ECO:0000256" key="1">
    <source>
        <dbReference type="ARBA" id="ARBA00004651"/>
    </source>
</evidence>
<accession>A0A1Y1RYK4</accession>
<dbReference type="InterPro" id="IPR052017">
    <property type="entry name" value="TSUP"/>
</dbReference>
<reference evidence="10 11" key="1">
    <citation type="submission" date="2017-03" db="EMBL/GenBank/DDBJ databases">
        <title>Draft Genome sequence of Marispirochaeta sp. strain JC444.</title>
        <authorList>
            <person name="Shivani Y."/>
            <person name="Subhash Y."/>
            <person name="Sasikala C."/>
            <person name="Ramana C."/>
        </authorList>
    </citation>
    <scope>NUCLEOTIDE SEQUENCE [LARGE SCALE GENOMIC DNA]</scope>
    <source>
        <strain evidence="10 11">JC444</strain>
    </source>
</reference>
<evidence type="ECO:0000256" key="6">
    <source>
        <dbReference type="ARBA" id="ARBA00022989"/>
    </source>
</evidence>
<evidence type="ECO:0000256" key="3">
    <source>
        <dbReference type="ARBA" id="ARBA00022448"/>
    </source>
</evidence>
<dbReference type="STRING" id="1963862.B4O97_08430"/>
<feature type="transmembrane region" description="Helical" evidence="8">
    <location>
        <begin position="270"/>
        <end position="296"/>
    </location>
</feature>
<name>A0A1Y1RYK4_9SPIO</name>
<evidence type="ECO:0000256" key="9">
    <source>
        <dbReference type="SAM" id="MobiDB-lite"/>
    </source>
</evidence>
<dbReference type="Proteomes" id="UP000192343">
    <property type="component" value="Unassembled WGS sequence"/>
</dbReference>
<feature type="transmembrane region" description="Helical" evidence="8">
    <location>
        <begin position="187"/>
        <end position="205"/>
    </location>
</feature>
<comment type="similarity">
    <text evidence="2 8">Belongs to the 4-toluene sulfonate uptake permease (TSUP) (TC 2.A.102) family.</text>
</comment>
<gene>
    <name evidence="10" type="ORF">B4O97_08430</name>
</gene>
<evidence type="ECO:0000256" key="8">
    <source>
        <dbReference type="RuleBase" id="RU363041"/>
    </source>
</evidence>
<keyword evidence="6 8" id="KW-1133">Transmembrane helix</keyword>
<dbReference type="PANTHER" id="PTHR30269:SF25">
    <property type="entry name" value="MEMBRANE TRANSPORTER PROTEIN-RELATED"/>
    <property type="match status" value="1"/>
</dbReference>
<dbReference type="AlphaFoldDB" id="A0A1Y1RYK4"/>
<dbReference type="PANTHER" id="PTHR30269">
    <property type="entry name" value="TRANSMEMBRANE PROTEIN YFCA"/>
    <property type="match status" value="1"/>
</dbReference>
<evidence type="ECO:0000313" key="10">
    <source>
        <dbReference type="EMBL" id="ORC35660.1"/>
    </source>
</evidence>
<keyword evidence="11" id="KW-1185">Reference proteome</keyword>
<dbReference type="InterPro" id="IPR002781">
    <property type="entry name" value="TM_pro_TauE-like"/>
</dbReference>
<feature type="transmembrane region" description="Helical" evidence="8">
    <location>
        <begin position="316"/>
        <end position="334"/>
    </location>
</feature>
<evidence type="ECO:0000256" key="2">
    <source>
        <dbReference type="ARBA" id="ARBA00009142"/>
    </source>
</evidence>
<evidence type="ECO:0000256" key="4">
    <source>
        <dbReference type="ARBA" id="ARBA00022475"/>
    </source>
</evidence>
<keyword evidence="3" id="KW-0813">Transport</keyword>
<evidence type="ECO:0000256" key="5">
    <source>
        <dbReference type="ARBA" id="ARBA00022692"/>
    </source>
</evidence>
<feature type="region of interest" description="Disordered" evidence="9">
    <location>
        <begin position="38"/>
        <end position="60"/>
    </location>
</feature>
<feature type="transmembrane region" description="Helical" evidence="8">
    <location>
        <begin position="217"/>
        <end position="234"/>
    </location>
</feature>
<comment type="caution">
    <text evidence="10">The sequence shown here is derived from an EMBL/GenBank/DDBJ whole genome shotgun (WGS) entry which is preliminary data.</text>
</comment>
<keyword evidence="7 8" id="KW-0472">Membrane</keyword>
<comment type="subcellular location">
    <subcellularLocation>
        <location evidence="1 8">Cell membrane</location>
        <topology evidence="1 8">Multi-pass membrane protein</topology>
    </subcellularLocation>
</comment>
<keyword evidence="5 8" id="KW-0812">Transmembrane</keyword>
<proteinExistence type="inferred from homology"/>
<dbReference type="Pfam" id="PF01925">
    <property type="entry name" value="TauE"/>
    <property type="match status" value="1"/>
</dbReference>
<organism evidence="10 11">
    <name type="scientific">Marispirochaeta aestuarii</name>
    <dbReference type="NCBI Taxonomy" id="1963862"/>
    <lineage>
        <taxon>Bacteria</taxon>
        <taxon>Pseudomonadati</taxon>
        <taxon>Spirochaetota</taxon>
        <taxon>Spirochaetia</taxon>
        <taxon>Spirochaetales</taxon>
        <taxon>Spirochaetaceae</taxon>
        <taxon>Marispirochaeta</taxon>
    </lineage>
</organism>
<feature type="transmembrane region" description="Helical" evidence="8">
    <location>
        <begin position="240"/>
        <end position="258"/>
    </location>
</feature>
<feature type="transmembrane region" description="Helical" evidence="8">
    <location>
        <begin position="162"/>
        <end position="181"/>
    </location>
</feature>
<dbReference type="GO" id="GO:0005886">
    <property type="term" value="C:plasma membrane"/>
    <property type="evidence" value="ECO:0007669"/>
    <property type="project" value="UniProtKB-SubCell"/>
</dbReference>
<protein>
    <recommendedName>
        <fullName evidence="8">Probable membrane transporter protein</fullName>
    </recommendedName>
</protein>
<evidence type="ECO:0000256" key="7">
    <source>
        <dbReference type="ARBA" id="ARBA00023136"/>
    </source>
</evidence>
<sequence length="338" mass="36411">MPEYPGSGRIPGRSRRVSGLFRRFSGIPRLQSRRRTLQTRSLPGSFGNHQSRGGSGGPGPAEGRAFYIRAQLKRTNSQALCRVEQVEYVTTFQVLLLVTGAFFAGFVDSIAGGGGIITLPLFLSVGIPPHLALGTNKLQASFGSLTASLRYRHSGLISFRKLKTGIVFTLAGAAAGTAAIQSIPADFLNMVLPVLLLGVFLYTLFSPRMGELDVEARIPVFRFYLLFGLAIGFYDGFFGPGTGSFWTIALATLLGMNLKRATATTKVMNFTSNIVSLTVFILGGKVLFLLGILMGIGQLSGAWLGTHLVVKNGTRFVRTIFLIVVAATIANLVVRRFL</sequence>
<keyword evidence="4 8" id="KW-1003">Cell membrane</keyword>
<dbReference type="OrthoDB" id="554695at2"/>
<evidence type="ECO:0000313" key="11">
    <source>
        <dbReference type="Proteomes" id="UP000192343"/>
    </source>
</evidence>